<organism evidence="2 3">
    <name type="scientific">Gonium pectorale</name>
    <name type="common">Green alga</name>
    <dbReference type="NCBI Taxonomy" id="33097"/>
    <lineage>
        <taxon>Eukaryota</taxon>
        <taxon>Viridiplantae</taxon>
        <taxon>Chlorophyta</taxon>
        <taxon>core chlorophytes</taxon>
        <taxon>Chlorophyceae</taxon>
        <taxon>CS clade</taxon>
        <taxon>Chlamydomonadales</taxon>
        <taxon>Volvocaceae</taxon>
        <taxon>Gonium</taxon>
    </lineage>
</organism>
<proteinExistence type="predicted"/>
<reference evidence="3" key="1">
    <citation type="journal article" date="2016" name="Nat. Commun.">
        <title>The Gonium pectorale genome demonstrates co-option of cell cycle regulation during the evolution of multicellularity.</title>
        <authorList>
            <person name="Hanschen E.R."/>
            <person name="Marriage T.N."/>
            <person name="Ferris P.J."/>
            <person name="Hamaji T."/>
            <person name="Toyoda A."/>
            <person name="Fujiyama A."/>
            <person name="Neme R."/>
            <person name="Noguchi H."/>
            <person name="Minakuchi Y."/>
            <person name="Suzuki M."/>
            <person name="Kawai-Toyooka H."/>
            <person name="Smith D.R."/>
            <person name="Sparks H."/>
            <person name="Anderson J."/>
            <person name="Bakaric R."/>
            <person name="Luria V."/>
            <person name="Karger A."/>
            <person name="Kirschner M.W."/>
            <person name="Durand P.M."/>
            <person name="Michod R.E."/>
            <person name="Nozaki H."/>
            <person name="Olson B.J."/>
        </authorList>
    </citation>
    <scope>NUCLEOTIDE SEQUENCE [LARGE SCALE GENOMIC DNA]</scope>
    <source>
        <strain evidence="3">NIES-2863</strain>
    </source>
</reference>
<comment type="caution">
    <text evidence="2">The sequence shown here is derived from an EMBL/GenBank/DDBJ whole genome shotgun (WGS) entry which is preliminary data.</text>
</comment>
<keyword evidence="3" id="KW-1185">Reference proteome</keyword>
<feature type="compositionally biased region" description="Low complexity" evidence="1">
    <location>
        <begin position="20"/>
        <end position="30"/>
    </location>
</feature>
<sequence length="91" mass="9325">MAPSKAKPPAQPVPLEAAAANMAPVEAASASDPGREKTDNDLGPEPLRISAEEGEVGSEQEREEAMPAQAVAEAADTLADKMVTLGTGTQR</sequence>
<name>A0A150GMH1_GONPE</name>
<gene>
    <name evidence="2" type="ORF">GPECTOR_16g705</name>
</gene>
<feature type="region of interest" description="Disordered" evidence="1">
    <location>
        <begin position="20"/>
        <end position="67"/>
    </location>
</feature>
<dbReference type="EMBL" id="LSYV01000017">
    <property type="protein sequence ID" value="KXZ50530.1"/>
    <property type="molecule type" value="Genomic_DNA"/>
</dbReference>
<evidence type="ECO:0000256" key="1">
    <source>
        <dbReference type="SAM" id="MobiDB-lite"/>
    </source>
</evidence>
<accession>A0A150GMH1</accession>
<protein>
    <submittedName>
        <fullName evidence="2">Uncharacterized protein</fullName>
    </submittedName>
</protein>
<evidence type="ECO:0000313" key="2">
    <source>
        <dbReference type="EMBL" id="KXZ50530.1"/>
    </source>
</evidence>
<dbReference type="AlphaFoldDB" id="A0A150GMH1"/>
<dbReference type="Proteomes" id="UP000075714">
    <property type="component" value="Unassembled WGS sequence"/>
</dbReference>
<evidence type="ECO:0000313" key="3">
    <source>
        <dbReference type="Proteomes" id="UP000075714"/>
    </source>
</evidence>